<protein>
    <submittedName>
        <fullName evidence="8">RNA polymerase subunit sigma-24</fullName>
    </submittedName>
</protein>
<organism evidence="8 9">
    <name type="scientific">Fulvitalea axinellae</name>
    <dbReference type="NCBI Taxonomy" id="1182444"/>
    <lineage>
        <taxon>Bacteria</taxon>
        <taxon>Pseudomonadati</taxon>
        <taxon>Bacteroidota</taxon>
        <taxon>Cytophagia</taxon>
        <taxon>Cytophagales</taxon>
        <taxon>Persicobacteraceae</taxon>
        <taxon>Fulvitalea</taxon>
    </lineage>
</organism>
<dbReference type="KEGG" id="fax:FUAX_15890"/>
<gene>
    <name evidence="8" type="ORF">FUAX_15890</name>
</gene>
<dbReference type="PANTHER" id="PTHR43133:SF8">
    <property type="entry name" value="RNA POLYMERASE SIGMA FACTOR HI_1459-RELATED"/>
    <property type="match status" value="1"/>
</dbReference>
<comment type="similarity">
    <text evidence="1">Belongs to the sigma-70 factor family. ECF subfamily.</text>
</comment>
<keyword evidence="4" id="KW-0238">DNA-binding</keyword>
<dbReference type="Proteomes" id="UP001348817">
    <property type="component" value="Chromosome"/>
</dbReference>
<dbReference type="NCBIfam" id="TIGR02937">
    <property type="entry name" value="sigma70-ECF"/>
    <property type="match status" value="1"/>
</dbReference>
<dbReference type="Pfam" id="PF08281">
    <property type="entry name" value="Sigma70_r4_2"/>
    <property type="match status" value="1"/>
</dbReference>
<sequence length="197" mass="23137">MGKFENDTELIRDYLSGDSKAFGVIYRQYNRRVFAKIFMIVRNQTVAEDLTQDTFMKVVGTFRKKGYNEEGKFFPWLMRIAHNKAIDHCRKVKRYPELLPDEGDDFFRLCDTSEESYETKQIQADSRRRVRELVDMLPEAQREVVKMRNFMGMSYQEIADETGVSINTALGRMRYALNNLRKNINYGEASYFNVAAS</sequence>
<proteinExistence type="inferred from homology"/>
<dbReference type="Gene3D" id="1.10.1740.10">
    <property type="match status" value="1"/>
</dbReference>
<dbReference type="InterPro" id="IPR013249">
    <property type="entry name" value="RNA_pol_sigma70_r4_t2"/>
</dbReference>
<dbReference type="InterPro" id="IPR039425">
    <property type="entry name" value="RNA_pol_sigma-70-like"/>
</dbReference>
<evidence type="ECO:0000313" key="9">
    <source>
        <dbReference type="Proteomes" id="UP001348817"/>
    </source>
</evidence>
<feature type="domain" description="RNA polymerase sigma-70 region 2" evidence="6">
    <location>
        <begin position="25"/>
        <end position="94"/>
    </location>
</feature>
<evidence type="ECO:0000256" key="2">
    <source>
        <dbReference type="ARBA" id="ARBA00023015"/>
    </source>
</evidence>
<dbReference type="InterPro" id="IPR013324">
    <property type="entry name" value="RNA_pol_sigma_r3/r4-like"/>
</dbReference>
<dbReference type="EMBL" id="AP025314">
    <property type="protein sequence ID" value="BDD09157.1"/>
    <property type="molecule type" value="Genomic_DNA"/>
</dbReference>
<dbReference type="CDD" id="cd06171">
    <property type="entry name" value="Sigma70_r4"/>
    <property type="match status" value="1"/>
</dbReference>
<evidence type="ECO:0000256" key="1">
    <source>
        <dbReference type="ARBA" id="ARBA00010641"/>
    </source>
</evidence>
<dbReference type="GO" id="GO:0006352">
    <property type="term" value="P:DNA-templated transcription initiation"/>
    <property type="evidence" value="ECO:0007669"/>
    <property type="project" value="InterPro"/>
</dbReference>
<evidence type="ECO:0000259" key="6">
    <source>
        <dbReference type="Pfam" id="PF04542"/>
    </source>
</evidence>
<keyword evidence="5" id="KW-0804">Transcription</keyword>
<keyword evidence="3" id="KW-0731">Sigma factor</keyword>
<dbReference type="PANTHER" id="PTHR43133">
    <property type="entry name" value="RNA POLYMERASE ECF-TYPE SIGMA FACTO"/>
    <property type="match status" value="1"/>
</dbReference>
<dbReference type="AlphaFoldDB" id="A0AAU9CUN2"/>
<dbReference type="Gene3D" id="1.10.10.10">
    <property type="entry name" value="Winged helix-like DNA-binding domain superfamily/Winged helix DNA-binding domain"/>
    <property type="match status" value="1"/>
</dbReference>
<dbReference type="SUPFAM" id="SSF88946">
    <property type="entry name" value="Sigma2 domain of RNA polymerase sigma factors"/>
    <property type="match status" value="1"/>
</dbReference>
<evidence type="ECO:0000256" key="3">
    <source>
        <dbReference type="ARBA" id="ARBA00023082"/>
    </source>
</evidence>
<evidence type="ECO:0000256" key="5">
    <source>
        <dbReference type="ARBA" id="ARBA00023163"/>
    </source>
</evidence>
<reference evidence="8 9" key="1">
    <citation type="submission" date="2021-12" db="EMBL/GenBank/DDBJ databases">
        <title>Genome sequencing of bacteria with rrn-lacking chromosome and rrn-plasmid.</title>
        <authorList>
            <person name="Anda M."/>
            <person name="Iwasaki W."/>
        </authorList>
    </citation>
    <scope>NUCLEOTIDE SEQUENCE [LARGE SCALE GENOMIC DNA]</scope>
    <source>
        <strain evidence="8 9">DSM 100852</strain>
    </source>
</reference>
<evidence type="ECO:0000313" key="8">
    <source>
        <dbReference type="EMBL" id="BDD09157.1"/>
    </source>
</evidence>
<dbReference type="InterPro" id="IPR036388">
    <property type="entry name" value="WH-like_DNA-bd_sf"/>
</dbReference>
<dbReference type="InterPro" id="IPR007627">
    <property type="entry name" value="RNA_pol_sigma70_r2"/>
</dbReference>
<keyword evidence="9" id="KW-1185">Reference proteome</keyword>
<name>A0AAU9CUN2_9BACT</name>
<accession>A0AAU9CUN2</accession>
<dbReference type="GO" id="GO:0003677">
    <property type="term" value="F:DNA binding"/>
    <property type="evidence" value="ECO:0007669"/>
    <property type="project" value="UniProtKB-KW"/>
</dbReference>
<dbReference type="InterPro" id="IPR014284">
    <property type="entry name" value="RNA_pol_sigma-70_dom"/>
</dbReference>
<dbReference type="GO" id="GO:0016987">
    <property type="term" value="F:sigma factor activity"/>
    <property type="evidence" value="ECO:0007669"/>
    <property type="project" value="UniProtKB-KW"/>
</dbReference>
<evidence type="ECO:0000256" key="4">
    <source>
        <dbReference type="ARBA" id="ARBA00023125"/>
    </source>
</evidence>
<dbReference type="InterPro" id="IPR013325">
    <property type="entry name" value="RNA_pol_sigma_r2"/>
</dbReference>
<feature type="domain" description="RNA polymerase sigma factor 70 region 4 type 2" evidence="7">
    <location>
        <begin position="128"/>
        <end position="168"/>
    </location>
</feature>
<keyword evidence="2" id="KW-0805">Transcription regulation</keyword>
<dbReference type="RefSeq" id="WP_338394372.1">
    <property type="nucleotide sequence ID" value="NZ_AP025314.1"/>
</dbReference>
<dbReference type="Pfam" id="PF04542">
    <property type="entry name" value="Sigma70_r2"/>
    <property type="match status" value="1"/>
</dbReference>
<dbReference type="SUPFAM" id="SSF88659">
    <property type="entry name" value="Sigma3 and sigma4 domains of RNA polymerase sigma factors"/>
    <property type="match status" value="1"/>
</dbReference>
<evidence type="ECO:0000259" key="7">
    <source>
        <dbReference type="Pfam" id="PF08281"/>
    </source>
</evidence>